<gene>
    <name evidence="1" type="ORF">BV22DRAFT_699646</name>
</gene>
<comment type="caution">
    <text evidence="1">The sequence shown here is derived from an EMBL/GenBank/DDBJ whole genome shotgun (WGS) entry which is preliminary data.</text>
</comment>
<dbReference type="Proteomes" id="UP000790709">
    <property type="component" value="Unassembled WGS sequence"/>
</dbReference>
<sequence length="173" mass="19147">MWHAVPRTVKLTTAIVSAKGAHPTSLIRTCPASVFPLPYRTAPLPCSPTMYPLQINWKHSGWRALEMTKMDHSSLIIALKAALSSLWPLTNLCSVAGPSGTGYWTIRRKSQSDQGQTHPSTITRLTSAVRAYRSGVSFRHLANRQTRSTLPFPTLRLIYNVPPPSLSPVFRSV</sequence>
<reference evidence="1" key="1">
    <citation type="journal article" date="2021" name="New Phytol.">
        <title>Evolutionary innovations through gain and loss of genes in the ectomycorrhizal Boletales.</title>
        <authorList>
            <person name="Wu G."/>
            <person name="Miyauchi S."/>
            <person name="Morin E."/>
            <person name="Kuo A."/>
            <person name="Drula E."/>
            <person name="Varga T."/>
            <person name="Kohler A."/>
            <person name="Feng B."/>
            <person name="Cao Y."/>
            <person name="Lipzen A."/>
            <person name="Daum C."/>
            <person name="Hundley H."/>
            <person name="Pangilinan J."/>
            <person name="Johnson J."/>
            <person name="Barry K."/>
            <person name="LaButti K."/>
            <person name="Ng V."/>
            <person name="Ahrendt S."/>
            <person name="Min B."/>
            <person name="Choi I.G."/>
            <person name="Park H."/>
            <person name="Plett J.M."/>
            <person name="Magnuson J."/>
            <person name="Spatafora J.W."/>
            <person name="Nagy L.G."/>
            <person name="Henrissat B."/>
            <person name="Grigoriev I.V."/>
            <person name="Yang Z.L."/>
            <person name="Xu J."/>
            <person name="Martin F.M."/>
        </authorList>
    </citation>
    <scope>NUCLEOTIDE SEQUENCE</scope>
    <source>
        <strain evidence="1">KUC20120723A-06</strain>
    </source>
</reference>
<evidence type="ECO:0000313" key="2">
    <source>
        <dbReference type="Proteomes" id="UP000790709"/>
    </source>
</evidence>
<dbReference type="EMBL" id="MU266509">
    <property type="protein sequence ID" value="KAH7921834.1"/>
    <property type="molecule type" value="Genomic_DNA"/>
</dbReference>
<organism evidence="1 2">
    <name type="scientific">Leucogyrophana mollusca</name>
    <dbReference type="NCBI Taxonomy" id="85980"/>
    <lineage>
        <taxon>Eukaryota</taxon>
        <taxon>Fungi</taxon>
        <taxon>Dikarya</taxon>
        <taxon>Basidiomycota</taxon>
        <taxon>Agaricomycotina</taxon>
        <taxon>Agaricomycetes</taxon>
        <taxon>Agaricomycetidae</taxon>
        <taxon>Boletales</taxon>
        <taxon>Boletales incertae sedis</taxon>
        <taxon>Leucogyrophana</taxon>
    </lineage>
</organism>
<evidence type="ECO:0000313" key="1">
    <source>
        <dbReference type="EMBL" id="KAH7921834.1"/>
    </source>
</evidence>
<proteinExistence type="predicted"/>
<accession>A0ACB8B8N4</accession>
<protein>
    <submittedName>
        <fullName evidence="1">Uncharacterized protein</fullName>
    </submittedName>
</protein>
<name>A0ACB8B8N4_9AGAM</name>
<keyword evidence="2" id="KW-1185">Reference proteome</keyword>